<evidence type="ECO:0000313" key="7">
    <source>
        <dbReference type="Proteomes" id="UP000676194"/>
    </source>
</evidence>
<dbReference type="SUPFAM" id="SSF52540">
    <property type="entry name" value="P-loop containing nucleoside triphosphate hydrolases"/>
    <property type="match status" value="1"/>
</dbReference>
<dbReference type="InterPro" id="IPR017871">
    <property type="entry name" value="ABC_transporter-like_CS"/>
</dbReference>
<name>A0A8E6B7D9_9BACT</name>
<dbReference type="KEGG" id="tsph:KIH39_06100"/>
<feature type="domain" description="ABC transporter" evidence="5">
    <location>
        <begin position="6"/>
        <end position="245"/>
    </location>
</feature>
<evidence type="ECO:0000259" key="5">
    <source>
        <dbReference type="PROSITE" id="PS50893"/>
    </source>
</evidence>
<protein>
    <submittedName>
        <fullName evidence="6">ABC transporter ATP-binding protein</fullName>
    </submittedName>
</protein>
<dbReference type="InterPro" id="IPR015854">
    <property type="entry name" value="ABC_transpr_LolD-like"/>
</dbReference>
<comment type="similarity">
    <text evidence="4">Belongs to the ABC transporter superfamily. Macrolide exporter (TC 3.A.1.122) family.</text>
</comment>
<dbReference type="Pfam" id="PF00005">
    <property type="entry name" value="ABC_tran"/>
    <property type="match status" value="1"/>
</dbReference>
<dbReference type="EMBL" id="CP074694">
    <property type="protein sequence ID" value="QVL33480.1"/>
    <property type="molecule type" value="Genomic_DNA"/>
</dbReference>
<keyword evidence="3 6" id="KW-0067">ATP-binding</keyword>
<dbReference type="PROSITE" id="PS50893">
    <property type="entry name" value="ABC_TRANSPORTER_2"/>
    <property type="match status" value="1"/>
</dbReference>
<dbReference type="Proteomes" id="UP000676194">
    <property type="component" value="Chromosome"/>
</dbReference>
<dbReference type="Gene3D" id="3.40.50.300">
    <property type="entry name" value="P-loop containing nucleotide triphosphate hydrolases"/>
    <property type="match status" value="1"/>
</dbReference>
<dbReference type="RefSeq" id="WP_213498369.1">
    <property type="nucleotide sequence ID" value="NZ_CP074694.1"/>
</dbReference>
<dbReference type="PROSITE" id="PS00211">
    <property type="entry name" value="ABC_TRANSPORTER_1"/>
    <property type="match status" value="1"/>
</dbReference>
<dbReference type="SMART" id="SM00382">
    <property type="entry name" value="AAA"/>
    <property type="match status" value="1"/>
</dbReference>
<evidence type="ECO:0000256" key="4">
    <source>
        <dbReference type="ARBA" id="ARBA00038388"/>
    </source>
</evidence>
<dbReference type="GO" id="GO:0098796">
    <property type="term" value="C:membrane protein complex"/>
    <property type="evidence" value="ECO:0007669"/>
    <property type="project" value="UniProtKB-ARBA"/>
</dbReference>
<dbReference type="PANTHER" id="PTHR24220:SF659">
    <property type="entry name" value="TRANSPORTER, PUTATIVE-RELATED"/>
    <property type="match status" value="1"/>
</dbReference>
<reference evidence="6" key="1">
    <citation type="submission" date="2021-05" db="EMBL/GenBank/DDBJ databases">
        <title>Complete genome sequence of the cellulolytic planctomycete Telmatocola sphagniphila SP2T and characterization of the first cellulase from planctomycetes.</title>
        <authorList>
            <person name="Rakitin A.L."/>
            <person name="Beletsky A.V."/>
            <person name="Naumoff D.G."/>
            <person name="Kulichevskaya I.S."/>
            <person name="Mardanov A.V."/>
            <person name="Ravin N.V."/>
            <person name="Dedysh S.N."/>
        </authorList>
    </citation>
    <scope>NUCLEOTIDE SEQUENCE</scope>
    <source>
        <strain evidence="6">SP2T</strain>
    </source>
</reference>
<keyword evidence="1" id="KW-0813">Transport</keyword>
<dbReference type="GO" id="GO:0022857">
    <property type="term" value="F:transmembrane transporter activity"/>
    <property type="evidence" value="ECO:0007669"/>
    <property type="project" value="TreeGrafter"/>
</dbReference>
<gene>
    <name evidence="6" type="ORF">KIH39_06100</name>
</gene>
<dbReference type="GO" id="GO:0005524">
    <property type="term" value="F:ATP binding"/>
    <property type="evidence" value="ECO:0007669"/>
    <property type="project" value="UniProtKB-KW"/>
</dbReference>
<dbReference type="GO" id="GO:0005886">
    <property type="term" value="C:plasma membrane"/>
    <property type="evidence" value="ECO:0007669"/>
    <property type="project" value="TreeGrafter"/>
</dbReference>
<dbReference type="AlphaFoldDB" id="A0A8E6B7D9"/>
<dbReference type="FunFam" id="3.40.50.300:FF:000032">
    <property type="entry name" value="Export ABC transporter ATP-binding protein"/>
    <property type="match status" value="1"/>
</dbReference>
<dbReference type="InterPro" id="IPR003593">
    <property type="entry name" value="AAA+_ATPase"/>
</dbReference>
<sequence>MSSPILSVSCLSKTHGEGESRVQALRSVTMTVEAGEFAVLMGVSGSGKSTLLNLLAGLDRPTSGSIRLYGEEIADLDDDARTILRRQRIGLIFQSFQLLESLTAEENVALPLTIGGMKARDARHRAAETLECVGLAKRRLHRPHQLSGGEQQRVAIARALAIKPAILLADEPTGNLDTKEGERIILLLKDLVEIQGQTLVLVTHDPSHEKYADRIIHLRDGHIVEEMLQPRNNNRILPTAWNRLPIAA</sequence>
<evidence type="ECO:0000256" key="3">
    <source>
        <dbReference type="ARBA" id="ARBA00022840"/>
    </source>
</evidence>
<evidence type="ECO:0000256" key="2">
    <source>
        <dbReference type="ARBA" id="ARBA00022741"/>
    </source>
</evidence>
<evidence type="ECO:0000313" key="6">
    <source>
        <dbReference type="EMBL" id="QVL33480.1"/>
    </source>
</evidence>
<evidence type="ECO:0000256" key="1">
    <source>
        <dbReference type="ARBA" id="ARBA00022448"/>
    </source>
</evidence>
<dbReference type="InterPro" id="IPR003439">
    <property type="entry name" value="ABC_transporter-like_ATP-bd"/>
</dbReference>
<proteinExistence type="inferred from homology"/>
<dbReference type="InterPro" id="IPR017911">
    <property type="entry name" value="MacB-like_ATP-bd"/>
</dbReference>
<keyword evidence="2" id="KW-0547">Nucleotide-binding</keyword>
<accession>A0A8E6B7D9</accession>
<keyword evidence="7" id="KW-1185">Reference proteome</keyword>
<dbReference type="GO" id="GO:0016887">
    <property type="term" value="F:ATP hydrolysis activity"/>
    <property type="evidence" value="ECO:0007669"/>
    <property type="project" value="InterPro"/>
</dbReference>
<dbReference type="PANTHER" id="PTHR24220">
    <property type="entry name" value="IMPORT ATP-BINDING PROTEIN"/>
    <property type="match status" value="1"/>
</dbReference>
<organism evidence="6 7">
    <name type="scientific">Telmatocola sphagniphila</name>
    <dbReference type="NCBI Taxonomy" id="1123043"/>
    <lineage>
        <taxon>Bacteria</taxon>
        <taxon>Pseudomonadati</taxon>
        <taxon>Planctomycetota</taxon>
        <taxon>Planctomycetia</taxon>
        <taxon>Gemmatales</taxon>
        <taxon>Gemmataceae</taxon>
    </lineage>
</organism>
<dbReference type="InterPro" id="IPR027417">
    <property type="entry name" value="P-loop_NTPase"/>
</dbReference>
<dbReference type="CDD" id="cd03255">
    <property type="entry name" value="ABC_MJ0796_LolCDE_FtsE"/>
    <property type="match status" value="1"/>
</dbReference>